<sequence length="211" mass="23562">MRWFSSNPRRTHSPAFTLIELLIVVAIIAILAAIAVPNFLEAQTRSKVARCKADMRSLTTAIESYAVDNNTYPLYGQIKPDGTVYEPAINRGLYDPNEFPHYHLTTPIAYITSRPNDPFADKIIGPEPFIRYINYINMQYHLFSPNLAGSPPADAQQLFEKTGAWRLIGCGPDGDRGADAKLNIIYDPTNGTVSNGDVVRTQRYSESVPRQ</sequence>
<dbReference type="AlphaFoldDB" id="A0A2Z4Y3J0"/>
<dbReference type="InterPro" id="IPR000983">
    <property type="entry name" value="Bac_GSPG_pilin"/>
</dbReference>
<keyword evidence="4 6" id="KW-1133">Transmembrane helix</keyword>
<dbReference type="EMBL" id="CP030759">
    <property type="protein sequence ID" value="AXA35025.1"/>
    <property type="molecule type" value="Genomic_DNA"/>
</dbReference>
<comment type="subcellular location">
    <subcellularLocation>
        <location evidence="1">Membrane</location>
        <topology evidence="1">Single-pass membrane protein</topology>
    </subcellularLocation>
</comment>
<dbReference type="Gene3D" id="3.30.700.10">
    <property type="entry name" value="Glycoprotein, Type 4 Pilin"/>
    <property type="match status" value="1"/>
</dbReference>
<evidence type="ECO:0000256" key="4">
    <source>
        <dbReference type="ARBA" id="ARBA00022989"/>
    </source>
</evidence>
<evidence type="ECO:0000256" key="2">
    <source>
        <dbReference type="ARBA" id="ARBA00022481"/>
    </source>
</evidence>
<keyword evidence="3 6" id="KW-0812">Transmembrane</keyword>
<dbReference type="InterPro" id="IPR012902">
    <property type="entry name" value="N_methyl_site"/>
</dbReference>
<dbReference type="PANTHER" id="PTHR30093:SF44">
    <property type="entry name" value="TYPE II SECRETION SYSTEM CORE PROTEIN G"/>
    <property type="match status" value="1"/>
</dbReference>
<protein>
    <recommendedName>
        <fullName evidence="9">Prepilin-type N-terminal cleavage/methylation domain-containing protein</fullName>
    </recommendedName>
</protein>
<organism evidence="7 8">
    <name type="scientific">Sumerlaea chitinivorans</name>
    <dbReference type="NCBI Taxonomy" id="2250252"/>
    <lineage>
        <taxon>Bacteria</taxon>
        <taxon>Candidatus Sumerlaeota</taxon>
        <taxon>Candidatus Sumerlaeia</taxon>
        <taxon>Candidatus Sumerlaeales</taxon>
        <taxon>Candidatus Sumerlaeaceae</taxon>
        <taxon>Candidatus Sumerlaea</taxon>
    </lineage>
</organism>
<keyword evidence="5 6" id="KW-0472">Membrane</keyword>
<reference evidence="7 8" key="1">
    <citation type="submission" date="2018-05" db="EMBL/GenBank/DDBJ databases">
        <title>A metagenomic window into the 2 km-deep terrestrial subsurface aquifer revealed taxonomically and functionally diverse microbial community comprising novel uncultured bacterial lineages.</title>
        <authorList>
            <person name="Kadnikov V.V."/>
            <person name="Mardanov A.V."/>
            <person name="Beletsky A.V."/>
            <person name="Banks D."/>
            <person name="Pimenov N.V."/>
            <person name="Frank Y.A."/>
            <person name="Karnachuk O.V."/>
            <person name="Ravin N.V."/>
        </authorList>
    </citation>
    <scope>NUCLEOTIDE SEQUENCE [LARGE SCALE GENOMIC DNA]</scope>
    <source>
        <strain evidence="7">BY</strain>
    </source>
</reference>
<evidence type="ECO:0000256" key="1">
    <source>
        <dbReference type="ARBA" id="ARBA00004167"/>
    </source>
</evidence>
<proteinExistence type="predicted"/>
<accession>A0A2Z4Y3J0</accession>
<evidence type="ECO:0008006" key="9">
    <source>
        <dbReference type="Google" id="ProtNLM"/>
    </source>
</evidence>
<evidence type="ECO:0000256" key="5">
    <source>
        <dbReference type="ARBA" id="ARBA00023136"/>
    </source>
</evidence>
<gene>
    <name evidence="7" type="ORF">BRCON_0248</name>
</gene>
<evidence type="ECO:0000256" key="3">
    <source>
        <dbReference type="ARBA" id="ARBA00022692"/>
    </source>
</evidence>
<dbReference type="GO" id="GO:0016020">
    <property type="term" value="C:membrane"/>
    <property type="evidence" value="ECO:0007669"/>
    <property type="project" value="UniProtKB-SubCell"/>
</dbReference>
<dbReference type="PRINTS" id="PR00813">
    <property type="entry name" value="BCTERIALGSPG"/>
</dbReference>
<dbReference type="PANTHER" id="PTHR30093">
    <property type="entry name" value="GENERAL SECRETION PATHWAY PROTEIN G"/>
    <property type="match status" value="1"/>
</dbReference>
<dbReference type="NCBIfam" id="TIGR02532">
    <property type="entry name" value="IV_pilin_GFxxxE"/>
    <property type="match status" value="1"/>
</dbReference>
<evidence type="ECO:0000313" key="7">
    <source>
        <dbReference type="EMBL" id="AXA35025.1"/>
    </source>
</evidence>
<dbReference type="SUPFAM" id="SSF54523">
    <property type="entry name" value="Pili subunits"/>
    <property type="match status" value="1"/>
</dbReference>
<name>A0A2Z4Y3J0_SUMC1</name>
<dbReference type="InterPro" id="IPR045584">
    <property type="entry name" value="Pilin-like"/>
</dbReference>
<dbReference type="GO" id="GO:0015627">
    <property type="term" value="C:type II protein secretion system complex"/>
    <property type="evidence" value="ECO:0007669"/>
    <property type="project" value="InterPro"/>
</dbReference>
<dbReference type="KEGG" id="schv:BRCON_0248"/>
<keyword evidence="2" id="KW-0488">Methylation</keyword>
<feature type="transmembrane region" description="Helical" evidence="6">
    <location>
        <begin position="21"/>
        <end position="40"/>
    </location>
</feature>
<dbReference type="GO" id="GO:0015628">
    <property type="term" value="P:protein secretion by the type II secretion system"/>
    <property type="evidence" value="ECO:0007669"/>
    <property type="project" value="InterPro"/>
</dbReference>
<evidence type="ECO:0000256" key="6">
    <source>
        <dbReference type="SAM" id="Phobius"/>
    </source>
</evidence>
<dbReference type="Proteomes" id="UP000262583">
    <property type="component" value="Chromosome"/>
</dbReference>
<dbReference type="Pfam" id="PF07963">
    <property type="entry name" value="N_methyl"/>
    <property type="match status" value="1"/>
</dbReference>
<evidence type="ECO:0000313" key="8">
    <source>
        <dbReference type="Proteomes" id="UP000262583"/>
    </source>
</evidence>